<name>A0A150FXE5_GONPE</name>
<evidence type="ECO:0000313" key="3">
    <source>
        <dbReference type="Proteomes" id="UP000075714"/>
    </source>
</evidence>
<protein>
    <submittedName>
        <fullName evidence="2">Uncharacterized protein</fullName>
    </submittedName>
</protein>
<reference evidence="3" key="1">
    <citation type="journal article" date="2016" name="Nat. Commun.">
        <title>The Gonium pectorale genome demonstrates co-option of cell cycle regulation during the evolution of multicellularity.</title>
        <authorList>
            <person name="Hanschen E.R."/>
            <person name="Marriage T.N."/>
            <person name="Ferris P.J."/>
            <person name="Hamaji T."/>
            <person name="Toyoda A."/>
            <person name="Fujiyama A."/>
            <person name="Neme R."/>
            <person name="Noguchi H."/>
            <person name="Minakuchi Y."/>
            <person name="Suzuki M."/>
            <person name="Kawai-Toyooka H."/>
            <person name="Smith D.R."/>
            <person name="Sparks H."/>
            <person name="Anderson J."/>
            <person name="Bakaric R."/>
            <person name="Luria V."/>
            <person name="Karger A."/>
            <person name="Kirschner M.W."/>
            <person name="Durand P.M."/>
            <person name="Michod R.E."/>
            <person name="Nozaki H."/>
            <person name="Olson B.J."/>
        </authorList>
    </citation>
    <scope>NUCLEOTIDE SEQUENCE [LARGE SCALE GENOMIC DNA]</scope>
    <source>
        <strain evidence="3">NIES-2863</strain>
    </source>
</reference>
<gene>
    <name evidence="2" type="ORF">GPECTOR_175g215</name>
</gene>
<accession>A0A150FXE5</accession>
<feature type="region of interest" description="Disordered" evidence="1">
    <location>
        <begin position="1"/>
        <end position="32"/>
    </location>
</feature>
<organism evidence="2 3">
    <name type="scientific">Gonium pectorale</name>
    <name type="common">Green alga</name>
    <dbReference type="NCBI Taxonomy" id="33097"/>
    <lineage>
        <taxon>Eukaryota</taxon>
        <taxon>Viridiplantae</taxon>
        <taxon>Chlorophyta</taxon>
        <taxon>core chlorophytes</taxon>
        <taxon>Chlorophyceae</taxon>
        <taxon>CS clade</taxon>
        <taxon>Chlamydomonadales</taxon>
        <taxon>Volvocaceae</taxon>
        <taxon>Gonium</taxon>
    </lineage>
</organism>
<evidence type="ECO:0000313" key="2">
    <source>
        <dbReference type="EMBL" id="KXZ42247.1"/>
    </source>
</evidence>
<sequence>MTSDKGNQGPVGQLTSASNLGLPAPGPAHVTAPVVDRTTAPEVGPRAEMQRLSCMSRGAALSSPSSPVATTGPQCQSLGRGHAVGLNPGGLVRVQYVPLEDDSDSSDSESEALLMQKYGIRGL</sequence>
<dbReference type="AlphaFoldDB" id="A0A150FXE5"/>
<dbReference type="EMBL" id="LSYV01000175">
    <property type="protein sequence ID" value="KXZ42247.1"/>
    <property type="molecule type" value="Genomic_DNA"/>
</dbReference>
<keyword evidence="3" id="KW-1185">Reference proteome</keyword>
<proteinExistence type="predicted"/>
<comment type="caution">
    <text evidence="2">The sequence shown here is derived from an EMBL/GenBank/DDBJ whole genome shotgun (WGS) entry which is preliminary data.</text>
</comment>
<evidence type="ECO:0000256" key="1">
    <source>
        <dbReference type="SAM" id="MobiDB-lite"/>
    </source>
</evidence>
<dbReference type="Proteomes" id="UP000075714">
    <property type="component" value="Unassembled WGS sequence"/>
</dbReference>